<dbReference type="Gene3D" id="1.10.150.130">
    <property type="match status" value="1"/>
</dbReference>
<dbReference type="InterPro" id="IPR050808">
    <property type="entry name" value="Phage_Integrase"/>
</dbReference>
<dbReference type="Pfam" id="PF14659">
    <property type="entry name" value="Phage_int_SAM_3"/>
    <property type="match status" value="1"/>
</dbReference>
<keyword evidence="2" id="KW-0229">DNA integration</keyword>
<dbReference type="Pfam" id="PF00589">
    <property type="entry name" value="Phage_integrase"/>
    <property type="match status" value="1"/>
</dbReference>
<protein>
    <submittedName>
        <fullName evidence="8">Tyrosine-type recombinase/integrase</fullName>
    </submittedName>
</protein>
<dbReference type="PANTHER" id="PTHR30629:SF2">
    <property type="entry name" value="PROPHAGE INTEGRASE INTS-RELATED"/>
    <property type="match status" value="1"/>
</dbReference>
<name>A0ABX8KWA2_9CORY</name>
<evidence type="ECO:0000259" key="6">
    <source>
        <dbReference type="PROSITE" id="PS51898"/>
    </source>
</evidence>
<dbReference type="InterPro" id="IPR010998">
    <property type="entry name" value="Integrase_recombinase_N"/>
</dbReference>
<dbReference type="RefSeq" id="WP_092100572.1">
    <property type="nucleotide sequence ID" value="NZ_CP047198.1"/>
</dbReference>
<evidence type="ECO:0000256" key="4">
    <source>
        <dbReference type="ARBA" id="ARBA00023172"/>
    </source>
</evidence>
<feature type="domain" description="Core-binding (CB)" evidence="7">
    <location>
        <begin position="76"/>
        <end position="153"/>
    </location>
</feature>
<evidence type="ECO:0000259" key="7">
    <source>
        <dbReference type="PROSITE" id="PS51900"/>
    </source>
</evidence>
<keyword evidence="9" id="KW-1185">Reference proteome</keyword>
<dbReference type="PROSITE" id="PS51898">
    <property type="entry name" value="TYR_RECOMBINASE"/>
    <property type="match status" value="1"/>
</dbReference>
<dbReference type="InterPro" id="IPR013762">
    <property type="entry name" value="Integrase-like_cat_sf"/>
</dbReference>
<dbReference type="InterPro" id="IPR044068">
    <property type="entry name" value="CB"/>
</dbReference>
<proteinExistence type="inferred from homology"/>
<evidence type="ECO:0000256" key="3">
    <source>
        <dbReference type="ARBA" id="ARBA00023125"/>
    </source>
</evidence>
<dbReference type="EMBL" id="CP077302">
    <property type="protein sequence ID" value="QXB18946.1"/>
    <property type="molecule type" value="Genomic_DNA"/>
</dbReference>
<dbReference type="CDD" id="cd01765">
    <property type="entry name" value="FERM_F0_F1"/>
    <property type="match status" value="1"/>
</dbReference>
<keyword evidence="4" id="KW-0233">DNA recombination</keyword>
<evidence type="ECO:0000313" key="9">
    <source>
        <dbReference type="Proteomes" id="UP000683520"/>
    </source>
</evidence>
<keyword evidence="3 5" id="KW-0238">DNA-binding</keyword>
<dbReference type="Proteomes" id="UP000683520">
    <property type="component" value="Chromosome"/>
</dbReference>
<gene>
    <name evidence="8" type="ORF">I6L55_02240</name>
</gene>
<dbReference type="Gene3D" id="1.10.443.10">
    <property type="entry name" value="Intergrase catalytic core"/>
    <property type="match status" value="1"/>
</dbReference>
<dbReference type="GeneID" id="92748995"/>
<comment type="similarity">
    <text evidence="1">Belongs to the 'phage' integrase family.</text>
</comment>
<feature type="domain" description="Tyr recombinase" evidence="6">
    <location>
        <begin position="174"/>
        <end position="372"/>
    </location>
</feature>
<sequence length="386" mass="42459">MARGRPALEPGTYGEISYTNLADGKVQAHTRVRLLNGETKRIRVRGKTKAEATRKVKAQAASAVSLRDNDALRTNSTIAELVDHWLDHHDGAASTVDVYRSTARNHITPNIGQLRLNEVRPSTMQTFLHQLDETPATAKRARSILSSAFGLAVRQDLIASNPIRETIAPKQKRGEVRAFQGDELKTFLDMVDFYATSGRKGRGAAFPRLVRFLVGTGVRLSEALSIRASDVDLNADTPTVIVRPTKDGGTSTRVVQLPKIAADAARDQLEDTGGTFDWLFPTSTGTHISKSTAERWIREARHEWTKAKESKGRPDVSWVTFHTMRKHVATVLSERVSVNAATQQLGHADTTITQHHYISRPKAGPAVAQVLNDHLFPSGNGQKMAK</sequence>
<dbReference type="InterPro" id="IPR011010">
    <property type="entry name" value="DNA_brk_join_enz"/>
</dbReference>
<evidence type="ECO:0000313" key="8">
    <source>
        <dbReference type="EMBL" id="QXB18946.1"/>
    </source>
</evidence>
<dbReference type="PANTHER" id="PTHR30629">
    <property type="entry name" value="PROPHAGE INTEGRASE"/>
    <property type="match status" value="1"/>
</dbReference>
<dbReference type="InterPro" id="IPR002104">
    <property type="entry name" value="Integrase_catalytic"/>
</dbReference>
<evidence type="ECO:0000256" key="2">
    <source>
        <dbReference type="ARBA" id="ARBA00022908"/>
    </source>
</evidence>
<evidence type="ECO:0000256" key="1">
    <source>
        <dbReference type="ARBA" id="ARBA00008857"/>
    </source>
</evidence>
<dbReference type="PROSITE" id="PS51900">
    <property type="entry name" value="CB"/>
    <property type="match status" value="1"/>
</dbReference>
<dbReference type="CDD" id="cd00397">
    <property type="entry name" value="DNA_BRE_C"/>
    <property type="match status" value="1"/>
</dbReference>
<accession>A0ABX8KWA2</accession>
<dbReference type="InterPro" id="IPR004107">
    <property type="entry name" value="Integrase_SAM-like_N"/>
</dbReference>
<evidence type="ECO:0000256" key="5">
    <source>
        <dbReference type="PROSITE-ProRule" id="PRU01248"/>
    </source>
</evidence>
<organism evidence="8 9">
    <name type="scientific">Corynebacterium coyleae</name>
    <dbReference type="NCBI Taxonomy" id="53374"/>
    <lineage>
        <taxon>Bacteria</taxon>
        <taxon>Bacillati</taxon>
        <taxon>Actinomycetota</taxon>
        <taxon>Actinomycetes</taxon>
        <taxon>Mycobacteriales</taxon>
        <taxon>Corynebacteriaceae</taxon>
        <taxon>Corynebacterium</taxon>
    </lineage>
</organism>
<reference evidence="8 9" key="1">
    <citation type="submission" date="2021-06" db="EMBL/GenBank/DDBJ databases">
        <title>FDA dAtabase for Regulatory Grade micrObial Sequences (FDA-ARGOS): Supporting development and validation of Infectious Disease Dx tests.</title>
        <authorList>
            <person name="Sproer C."/>
            <person name="Gronow S."/>
            <person name="Severitt S."/>
            <person name="Schroder I."/>
            <person name="Tallon L."/>
            <person name="Sadzewicz L."/>
            <person name="Zhao X."/>
            <person name="Boylan J."/>
            <person name="Ott S."/>
            <person name="Bowen H."/>
            <person name="Vavikolanu K."/>
            <person name="Mehta A."/>
            <person name="Aluvathingal J."/>
            <person name="Nadendla S."/>
            <person name="Lowell S."/>
            <person name="Myers T."/>
            <person name="Yan Y."/>
        </authorList>
    </citation>
    <scope>NUCLEOTIDE SEQUENCE [LARGE SCALE GENOMIC DNA]</scope>
    <source>
        <strain evidence="8 9">FDAARGOS 1425</strain>
    </source>
</reference>
<dbReference type="SUPFAM" id="SSF56349">
    <property type="entry name" value="DNA breaking-rejoining enzymes"/>
    <property type="match status" value="1"/>
</dbReference>